<dbReference type="GO" id="GO:0046390">
    <property type="term" value="P:ribose phosphate biosynthetic process"/>
    <property type="evidence" value="ECO:0007669"/>
    <property type="project" value="TreeGrafter"/>
</dbReference>
<dbReference type="RefSeq" id="XP_064709372.1">
    <property type="nucleotide sequence ID" value="XM_064854646.1"/>
</dbReference>
<evidence type="ECO:0008006" key="6">
    <source>
        <dbReference type="Google" id="ProtNLM"/>
    </source>
</evidence>
<evidence type="ECO:0000313" key="4">
    <source>
        <dbReference type="EMBL" id="KAK5058849.1"/>
    </source>
</evidence>
<reference evidence="4 5" key="1">
    <citation type="submission" date="2023-08" db="EMBL/GenBank/DDBJ databases">
        <title>Black Yeasts Isolated from many extreme environments.</title>
        <authorList>
            <person name="Coleine C."/>
            <person name="Stajich J.E."/>
            <person name="Selbmann L."/>
        </authorList>
    </citation>
    <scope>NUCLEOTIDE SEQUENCE [LARGE SCALE GENOMIC DNA]</scope>
    <source>
        <strain evidence="4 5">CCFEE 5792</strain>
    </source>
</reference>
<dbReference type="PANTHER" id="PTHR48100:SF15">
    <property type="entry name" value="SEDOHEPTULOSE 1,7-BISPHOSPHATASE"/>
    <property type="match status" value="1"/>
</dbReference>
<keyword evidence="5" id="KW-1185">Reference proteome</keyword>
<dbReference type="InterPro" id="IPR050275">
    <property type="entry name" value="PGM_Phosphatase"/>
</dbReference>
<feature type="active site" description="Proton donor/acceptor" evidence="1">
    <location>
        <position position="105"/>
    </location>
</feature>
<dbReference type="EMBL" id="JAVRRD010000005">
    <property type="protein sequence ID" value="KAK5058849.1"/>
    <property type="molecule type" value="Genomic_DNA"/>
</dbReference>
<evidence type="ECO:0000256" key="3">
    <source>
        <dbReference type="PIRSR" id="PIRSR613078-3"/>
    </source>
</evidence>
<proteinExistence type="predicted"/>
<dbReference type="GO" id="GO:0050278">
    <property type="term" value="F:sedoheptulose-bisphosphatase activity"/>
    <property type="evidence" value="ECO:0007669"/>
    <property type="project" value="TreeGrafter"/>
</dbReference>
<protein>
    <recommendedName>
        <fullName evidence="6">Phosphoglycerate mutase</fullName>
    </recommendedName>
</protein>
<evidence type="ECO:0000256" key="2">
    <source>
        <dbReference type="PIRSR" id="PIRSR613078-2"/>
    </source>
</evidence>
<dbReference type="PANTHER" id="PTHR48100">
    <property type="entry name" value="BROAD-SPECIFICITY PHOSPHATASE YOR283W-RELATED"/>
    <property type="match status" value="1"/>
</dbReference>
<feature type="binding site" evidence="2">
    <location>
        <begin position="105"/>
        <end position="108"/>
    </location>
    <ligand>
        <name>substrate</name>
    </ligand>
</feature>
<feature type="active site" description="Tele-phosphohistidine intermediate" evidence="1">
    <location>
        <position position="16"/>
    </location>
</feature>
<dbReference type="InterPro" id="IPR029033">
    <property type="entry name" value="His_PPase_superfam"/>
</dbReference>
<sequence>MSDKDASSPRVFLMRHGETEWSRNGRYTGITDLPLLPEGEARVQQTASVVFGSGRLIDPKRIGKVFCSPRVRAKRTLELLLDQVTDSEAQARLISQTETTDDIAEWGYGDYEGLYTQEIRALRRQRGLDKDQAWDIWRDGTEGPGSELPHQVTERLDRVISEITKLQGDALEKKQRVDVVVIAHGHILRAFVRRWLGLSLDSKLELMLEPGGVCGLGYAHGSIDERAVLVGMSFPGSR</sequence>
<feature type="site" description="Transition state stabilizer" evidence="3">
    <location>
        <position position="184"/>
    </location>
</feature>
<feature type="binding site" evidence="2">
    <location>
        <begin position="28"/>
        <end position="29"/>
    </location>
    <ligand>
        <name>substrate</name>
    </ligand>
</feature>
<feature type="binding site" evidence="2">
    <location>
        <begin position="123"/>
        <end position="124"/>
    </location>
    <ligand>
        <name>substrate</name>
    </ligand>
</feature>
<dbReference type="Proteomes" id="UP001358417">
    <property type="component" value="Unassembled WGS sequence"/>
</dbReference>
<evidence type="ECO:0000313" key="5">
    <source>
        <dbReference type="Proteomes" id="UP001358417"/>
    </source>
</evidence>
<accession>A0AAV9NLZ6</accession>
<dbReference type="InterPro" id="IPR013078">
    <property type="entry name" value="His_Pase_superF_clade-1"/>
</dbReference>
<feature type="binding site" evidence="2">
    <location>
        <position position="72"/>
    </location>
    <ligand>
        <name>substrate</name>
    </ligand>
</feature>
<dbReference type="SMART" id="SM00855">
    <property type="entry name" value="PGAM"/>
    <property type="match status" value="1"/>
</dbReference>
<name>A0AAV9NLZ6_9EURO</name>
<gene>
    <name evidence="4" type="ORF">LTR84_011113</name>
</gene>
<dbReference type="Gene3D" id="3.40.50.1240">
    <property type="entry name" value="Phosphoglycerate mutase-like"/>
    <property type="match status" value="1"/>
</dbReference>
<organism evidence="4 5">
    <name type="scientific">Exophiala bonariae</name>
    <dbReference type="NCBI Taxonomy" id="1690606"/>
    <lineage>
        <taxon>Eukaryota</taxon>
        <taxon>Fungi</taxon>
        <taxon>Dikarya</taxon>
        <taxon>Ascomycota</taxon>
        <taxon>Pezizomycotina</taxon>
        <taxon>Eurotiomycetes</taxon>
        <taxon>Chaetothyriomycetidae</taxon>
        <taxon>Chaetothyriales</taxon>
        <taxon>Herpotrichiellaceae</taxon>
        <taxon>Exophiala</taxon>
    </lineage>
</organism>
<comment type="caution">
    <text evidence="4">The sequence shown here is derived from an EMBL/GenBank/DDBJ whole genome shotgun (WGS) entry which is preliminary data.</text>
</comment>
<evidence type="ECO:0000256" key="1">
    <source>
        <dbReference type="PIRSR" id="PIRSR613078-1"/>
    </source>
</evidence>
<dbReference type="GeneID" id="89979267"/>
<dbReference type="SUPFAM" id="SSF53254">
    <property type="entry name" value="Phosphoglycerate mutase-like"/>
    <property type="match status" value="1"/>
</dbReference>
<dbReference type="Pfam" id="PF00300">
    <property type="entry name" value="His_Phos_1"/>
    <property type="match status" value="1"/>
</dbReference>
<dbReference type="AlphaFoldDB" id="A0AAV9NLZ6"/>
<dbReference type="CDD" id="cd07067">
    <property type="entry name" value="HP_PGM_like"/>
    <property type="match status" value="1"/>
</dbReference>